<dbReference type="InterPro" id="IPR004181">
    <property type="entry name" value="Znf_MIZ"/>
</dbReference>
<dbReference type="InterPro" id="IPR023321">
    <property type="entry name" value="PINIT"/>
</dbReference>
<feature type="compositionally biased region" description="Pro residues" evidence="9">
    <location>
        <begin position="652"/>
        <end position="662"/>
    </location>
</feature>
<evidence type="ECO:0000256" key="3">
    <source>
        <dbReference type="ARBA" id="ARBA00022679"/>
    </source>
</evidence>
<keyword evidence="3" id="KW-0808">Transferase</keyword>
<dbReference type="InterPro" id="IPR038654">
    <property type="entry name" value="PINIT_sf"/>
</dbReference>
<feature type="compositionally biased region" description="Low complexity" evidence="9">
    <location>
        <begin position="663"/>
        <end position="673"/>
    </location>
</feature>
<dbReference type="GO" id="GO:0061665">
    <property type="term" value="F:SUMO ligase activity"/>
    <property type="evidence" value="ECO:0007669"/>
    <property type="project" value="TreeGrafter"/>
</dbReference>
<feature type="region of interest" description="Disordered" evidence="9">
    <location>
        <begin position="452"/>
        <end position="524"/>
    </location>
</feature>
<keyword evidence="4" id="KW-0479">Metal-binding</keyword>
<dbReference type="GO" id="GO:0008270">
    <property type="term" value="F:zinc ion binding"/>
    <property type="evidence" value="ECO:0007669"/>
    <property type="project" value="UniProtKB-KW"/>
</dbReference>
<dbReference type="PANTHER" id="PTHR10782">
    <property type="entry name" value="ZINC FINGER MIZ DOMAIN-CONTAINING PROTEIN"/>
    <property type="match status" value="1"/>
</dbReference>
<dbReference type="InterPro" id="IPR013083">
    <property type="entry name" value="Znf_RING/FYVE/PHD"/>
</dbReference>
<evidence type="ECO:0000256" key="6">
    <source>
        <dbReference type="ARBA" id="ARBA00022786"/>
    </source>
</evidence>
<evidence type="ECO:0000256" key="2">
    <source>
        <dbReference type="ARBA" id="ARBA00005383"/>
    </source>
</evidence>
<dbReference type="GO" id="GO:0000785">
    <property type="term" value="C:chromatin"/>
    <property type="evidence" value="ECO:0007669"/>
    <property type="project" value="TreeGrafter"/>
</dbReference>
<dbReference type="PROSITE" id="PS51044">
    <property type="entry name" value="ZF_SP_RING"/>
    <property type="match status" value="1"/>
</dbReference>
<evidence type="ECO:0008006" key="13">
    <source>
        <dbReference type="Google" id="ProtNLM"/>
    </source>
</evidence>
<dbReference type="UniPathway" id="UPA00886"/>
<organism evidence="12">
    <name type="scientific">Athelia psychrophila</name>
    <dbReference type="NCBI Taxonomy" id="1759441"/>
    <lineage>
        <taxon>Eukaryota</taxon>
        <taxon>Fungi</taxon>
        <taxon>Dikarya</taxon>
        <taxon>Basidiomycota</taxon>
        <taxon>Agaricomycotina</taxon>
        <taxon>Agaricomycetes</taxon>
        <taxon>Agaricomycetidae</taxon>
        <taxon>Atheliales</taxon>
        <taxon>Atheliaceae</taxon>
        <taxon>Athelia</taxon>
    </lineage>
</organism>
<dbReference type="OrthoDB" id="28127at2759"/>
<protein>
    <recommendedName>
        <fullName evidence="13">Zf-MIZ-domain-containing protein</fullName>
    </recommendedName>
</protein>
<evidence type="ECO:0000256" key="9">
    <source>
        <dbReference type="SAM" id="MobiDB-lite"/>
    </source>
</evidence>
<evidence type="ECO:0000256" key="5">
    <source>
        <dbReference type="ARBA" id="ARBA00022771"/>
    </source>
</evidence>
<sequence length="691" mass="76055">MASADPWIDFETCRASIRRNTVDKLKHLVNGINEECRISLSKSGRKQDLIDRLIGSMDGWKLRGDVDKWNKAKGVVQQVQVSGVYSSGNMPRVSYPIPGTSQIPAVAGVNVKPYVNAAAGSSSSIVRYDPYAPPRRPVTTTTTAPSTSSGPPTIRFKPSPFIRVERAVSSVIECPESSSATDRRQQTVTFTLNADHIAKLTAPGSKYQLRLFCTSSVFHTAGANSFRTASPPCPIEFPPTCEIRVNNVQITANTKGLKKKPGTAPPADLGKAIRMTAQSQNRVELIYVNSQQPVQPKKFYMVVNLVEMTGVDDLVLQVKKGKYKSTTDVLAKMIAAIPDDDDIVAGPQKMSLKCPLSYMRITTPCRSSMCVHSQCFDAMSWFSMMEQTTTYLCPVCEQTLNYEELIIDGYFDDILKQTPESVEDVIVEADGQWHSSDNKYASVKWKSTHAPILPKAPSLPPPPKPESLDQNGKKKAIEIMVLDSDDEDDEGRVKRELSPSFASGSSFTANQGPLPSQSPGDVIDLTLDSDEEYQPAPAPPVKTAEKRKALDYGLQSPTELQHPKRSRVEILPLQVPRNANGHVNGTAGNGHISGTISPSALTMHMQHYDPVRDSHRGHHNNGYVPRMPSVPRPHVTSPVNVRYPSDTTYRPPYRPNSPPPLPRQSSGSSGRSTSRGHDYYPPPYHNSNRWP</sequence>
<dbReference type="GO" id="GO:0016925">
    <property type="term" value="P:protein sumoylation"/>
    <property type="evidence" value="ECO:0007669"/>
    <property type="project" value="UniProtKB-UniPathway"/>
</dbReference>
<feature type="region of interest" description="Disordered" evidence="9">
    <location>
        <begin position="611"/>
        <end position="691"/>
    </location>
</feature>
<keyword evidence="5 8" id="KW-0863">Zinc-finger</keyword>
<reference evidence="12" key="1">
    <citation type="journal article" date="2016" name="Mol. Biol. Evol.">
        <title>Comparative Genomics of Early-Diverging Mushroom-Forming Fungi Provides Insights into the Origins of Lignocellulose Decay Capabilities.</title>
        <authorList>
            <person name="Nagy L.G."/>
            <person name="Riley R."/>
            <person name="Tritt A."/>
            <person name="Adam C."/>
            <person name="Daum C."/>
            <person name="Floudas D."/>
            <person name="Sun H."/>
            <person name="Yadav J.S."/>
            <person name="Pangilinan J."/>
            <person name="Larsson K.H."/>
            <person name="Matsuura K."/>
            <person name="Barry K."/>
            <person name="Labutti K."/>
            <person name="Kuo R."/>
            <person name="Ohm R.A."/>
            <person name="Bhattacharya S.S."/>
            <person name="Shirouzu T."/>
            <person name="Yoshinaga Y."/>
            <person name="Martin F.M."/>
            <person name="Grigoriev I.V."/>
            <person name="Hibbett D.S."/>
        </authorList>
    </citation>
    <scope>NUCLEOTIDE SEQUENCE [LARGE SCALE GENOMIC DNA]</scope>
    <source>
        <strain evidence="12">CBS 109695</strain>
    </source>
</reference>
<dbReference type="Gene3D" id="2.60.120.780">
    <property type="entry name" value="PINIT domain"/>
    <property type="match status" value="1"/>
</dbReference>
<dbReference type="EMBL" id="KV417589">
    <property type="protein sequence ID" value="KZP16778.1"/>
    <property type="molecule type" value="Genomic_DNA"/>
</dbReference>
<evidence type="ECO:0000313" key="12">
    <source>
        <dbReference type="EMBL" id="KZP16778.1"/>
    </source>
</evidence>
<dbReference type="Pfam" id="PF02891">
    <property type="entry name" value="zf-MIZ"/>
    <property type="match status" value="1"/>
</dbReference>
<dbReference type="AlphaFoldDB" id="A0A166FGC8"/>
<dbReference type="Pfam" id="PF14324">
    <property type="entry name" value="PINIT"/>
    <property type="match status" value="1"/>
</dbReference>
<feature type="compositionally biased region" description="Polar residues" evidence="9">
    <location>
        <begin position="500"/>
        <end position="519"/>
    </location>
</feature>
<keyword evidence="6" id="KW-0833">Ubl conjugation pathway</keyword>
<proteinExistence type="inferred from homology"/>
<feature type="compositionally biased region" description="Low complexity" evidence="9">
    <location>
        <begin position="137"/>
        <end position="153"/>
    </location>
</feature>
<comment type="pathway">
    <text evidence="1">Protein modification; protein sumoylation.</text>
</comment>
<feature type="domain" description="PINIT" evidence="11">
    <location>
        <begin position="143"/>
        <end position="309"/>
    </location>
</feature>
<evidence type="ECO:0000259" key="11">
    <source>
        <dbReference type="PROSITE" id="PS51466"/>
    </source>
</evidence>
<evidence type="ECO:0000256" key="8">
    <source>
        <dbReference type="PROSITE-ProRule" id="PRU00452"/>
    </source>
</evidence>
<accession>A0A166FGC8</accession>
<feature type="domain" description="SP-RING-type" evidence="10">
    <location>
        <begin position="339"/>
        <end position="424"/>
    </location>
</feature>
<evidence type="ECO:0000256" key="4">
    <source>
        <dbReference type="ARBA" id="ARBA00022723"/>
    </source>
</evidence>
<comment type="similarity">
    <text evidence="2">Belongs to the PIAS family.</text>
</comment>
<keyword evidence="7" id="KW-0862">Zinc</keyword>
<name>A0A166FGC8_9AGAM</name>
<dbReference type="Gene3D" id="3.30.40.10">
    <property type="entry name" value="Zinc/RING finger domain, C3HC4 (zinc finger)"/>
    <property type="match status" value="1"/>
</dbReference>
<dbReference type="PANTHER" id="PTHR10782:SF4">
    <property type="entry name" value="TONALLI, ISOFORM E"/>
    <property type="match status" value="1"/>
</dbReference>
<gene>
    <name evidence="12" type="ORF">FIBSPDRAFT_793870</name>
</gene>
<evidence type="ECO:0000256" key="7">
    <source>
        <dbReference type="ARBA" id="ARBA00022833"/>
    </source>
</evidence>
<dbReference type="STRING" id="436010.A0A166FGC8"/>
<feature type="region of interest" description="Disordered" evidence="9">
    <location>
        <begin position="128"/>
        <end position="156"/>
    </location>
</feature>
<evidence type="ECO:0000259" key="10">
    <source>
        <dbReference type="PROSITE" id="PS51044"/>
    </source>
</evidence>
<dbReference type="PROSITE" id="PS51466">
    <property type="entry name" value="PINIT"/>
    <property type="match status" value="1"/>
</dbReference>
<evidence type="ECO:0000256" key="1">
    <source>
        <dbReference type="ARBA" id="ARBA00004718"/>
    </source>
</evidence>